<dbReference type="EMBL" id="UFSM01000001">
    <property type="protein sequence ID" value="SUU88222.1"/>
    <property type="molecule type" value="Genomic_DNA"/>
</dbReference>
<dbReference type="InterPro" id="IPR032816">
    <property type="entry name" value="VTT_dom"/>
</dbReference>
<proteinExistence type="predicted"/>
<evidence type="ECO:0000313" key="4">
    <source>
        <dbReference type="Proteomes" id="UP000254701"/>
    </source>
</evidence>
<dbReference type="Proteomes" id="UP000254701">
    <property type="component" value="Unassembled WGS sequence"/>
</dbReference>
<feature type="domain" description="VTT" evidence="2">
    <location>
        <begin position="28"/>
        <end position="139"/>
    </location>
</feature>
<sequence length="146" mass="15657">MTSLAAYGGLFVAAFAAATLLPAQSEALLAGLTINGGYSLALLVAVATFGNVLGSLVNWLIGGQVERFKHRRWFPVGPPALQRAENWYRRYGRWSLLLSWVPVIGDPLTLIAGTLKEPLWSFVGLVSIAKLIRYIAVAAAAQGFVS</sequence>
<dbReference type="Pfam" id="PF09335">
    <property type="entry name" value="VTT_dom"/>
    <property type="match status" value="1"/>
</dbReference>
<evidence type="ECO:0000313" key="3">
    <source>
        <dbReference type="EMBL" id="SUU88222.1"/>
    </source>
</evidence>
<organism evidence="3 4">
    <name type="scientific">Aminobacter aminovorans</name>
    <name type="common">Chelatobacter heintzii</name>
    <dbReference type="NCBI Taxonomy" id="83263"/>
    <lineage>
        <taxon>Bacteria</taxon>
        <taxon>Pseudomonadati</taxon>
        <taxon>Pseudomonadota</taxon>
        <taxon>Alphaproteobacteria</taxon>
        <taxon>Hyphomicrobiales</taxon>
        <taxon>Phyllobacteriaceae</taxon>
        <taxon>Aminobacter</taxon>
    </lineage>
</organism>
<dbReference type="PANTHER" id="PTHR42709:SF4">
    <property type="entry name" value="INNER MEMBRANE PROTEIN YQAA"/>
    <property type="match status" value="1"/>
</dbReference>
<dbReference type="OrthoDB" id="9814483at2"/>
<protein>
    <submittedName>
        <fullName evidence="3">Inner membrane protein yqaA</fullName>
    </submittedName>
</protein>
<gene>
    <name evidence="3" type="primary">yqaA</name>
    <name evidence="3" type="ORF">NCTC10684_01430</name>
</gene>
<keyword evidence="1" id="KW-0812">Transmembrane</keyword>
<keyword evidence="1" id="KW-1133">Transmembrane helix</keyword>
<evidence type="ECO:0000259" key="2">
    <source>
        <dbReference type="Pfam" id="PF09335"/>
    </source>
</evidence>
<dbReference type="PANTHER" id="PTHR42709">
    <property type="entry name" value="ALKALINE PHOSPHATASE LIKE PROTEIN"/>
    <property type="match status" value="1"/>
</dbReference>
<dbReference type="AlphaFoldDB" id="A0A380WIQ2"/>
<keyword evidence="1" id="KW-0472">Membrane</keyword>
<name>A0A380WIQ2_AMIAI</name>
<feature type="transmembrane region" description="Helical" evidence="1">
    <location>
        <begin position="119"/>
        <end position="141"/>
    </location>
</feature>
<dbReference type="InterPro" id="IPR051311">
    <property type="entry name" value="DedA_domain"/>
</dbReference>
<accession>A0A380WIQ2</accession>
<evidence type="ECO:0000256" key="1">
    <source>
        <dbReference type="SAM" id="Phobius"/>
    </source>
</evidence>
<feature type="transmembrane region" description="Helical" evidence="1">
    <location>
        <begin position="37"/>
        <end position="61"/>
    </location>
</feature>
<reference evidence="3 4" key="1">
    <citation type="submission" date="2018-06" db="EMBL/GenBank/DDBJ databases">
        <authorList>
            <consortium name="Pathogen Informatics"/>
            <person name="Doyle S."/>
        </authorList>
    </citation>
    <scope>NUCLEOTIDE SEQUENCE [LARGE SCALE GENOMIC DNA]</scope>
    <source>
        <strain evidence="3 4">NCTC10684</strain>
    </source>
</reference>
<dbReference type="RefSeq" id="WP_115730591.1">
    <property type="nucleotide sequence ID" value="NZ_BAAAVY010000010.1"/>
</dbReference>
<feature type="transmembrane region" description="Helical" evidence="1">
    <location>
        <begin position="94"/>
        <end position="113"/>
    </location>
</feature>